<dbReference type="GO" id="GO:0005219">
    <property type="term" value="F:ryanodine-sensitive calcium-release channel activity"/>
    <property type="evidence" value="ECO:0007669"/>
    <property type="project" value="InterPro"/>
</dbReference>
<dbReference type="WBParaSite" id="jg19896">
    <property type="protein sequence ID" value="jg19896"/>
    <property type="gene ID" value="jg19896"/>
</dbReference>
<dbReference type="PRINTS" id="PR00795">
    <property type="entry name" value="RYANODINER"/>
</dbReference>
<dbReference type="CDD" id="cd23278">
    <property type="entry name" value="beta-trefoil_MIR_RyR"/>
    <property type="match status" value="1"/>
</dbReference>
<dbReference type="InterPro" id="IPR016093">
    <property type="entry name" value="MIR_motif"/>
</dbReference>
<organism evidence="3 4">
    <name type="scientific">Ditylenchus dipsaci</name>
    <dbReference type="NCBI Taxonomy" id="166011"/>
    <lineage>
        <taxon>Eukaryota</taxon>
        <taxon>Metazoa</taxon>
        <taxon>Ecdysozoa</taxon>
        <taxon>Nematoda</taxon>
        <taxon>Chromadorea</taxon>
        <taxon>Rhabditida</taxon>
        <taxon>Tylenchina</taxon>
        <taxon>Tylenchomorpha</taxon>
        <taxon>Sphaerularioidea</taxon>
        <taxon>Anguinidae</taxon>
        <taxon>Anguininae</taxon>
        <taxon>Ditylenchus</taxon>
    </lineage>
</organism>
<name>A0A915DJG1_9BILA</name>
<dbReference type="FunFam" id="2.80.10.50:FF:000022">
    <property type="entry name" value="Ryanodine receptor, isoform E"/>
    <property type="match status" value="1"/>
</dbReference>
<sequence>MTEKEETPGGEQDDVSFLRTGDIVCLTCMVSSTKDGTTHSGRVCLSTEGFGNRMCTLENVSDKDCPPDISMCMLFIDNALSVRALQEMMSAENELKGTGGGGGHKTLLYGHAVQLKHVQSEMYLACLSSCSSNDKLAFDVGVQESNEGESSWWTIHPASKQRSEGEKVRVGDDVILVSVATERYLHMASNSASSGYLVIAGSVRIRNMGHLFGNDVLRLFHGNDECLTIPENWSESPSHNIIIYEGGAAVTQARSLWRIELIRFKWHGALVNFEQVFRIRHITTGRYLGVTTLSEGIYAGEKLVQLIHKDRATYAVTAFVMCQNKDPKKQMMDEKEEEGMGIASIRYGETNAFIRHLEKEVWLTYQTSEVTKKGLGKVEEKKAIVHSEGHMDDCYTFFMALEEESKSARVIRKCSSVLNRFLKGIEALQNEGNMAPDWLKVDLLEVLKLMQDLIEYFAQPTDDQDFESRQNRFRALRSRQDLFQAEGVLNMILDTIDKFSAMESLPDFAGLIGEDYQETWDEISTYLYLLVAAMIKGNHSNCAQFAALLRLDWLFSRLSNPQSAEGILDVLYCVLTESPEALNMINEGHIKSVISLLEKVGRDPKVLDVLSSLCEGNGMAVRSSQNTITAHLLPGKDLLLQTAMKDQVTSMMPNILVGLVDGSSLFKRWYFEAEVEHIETVTKLQPFLRVGWANTAGYKPFPGSGDGWGCGGVGDDFYSYGFDGLFMYTADECTSSIFRAQKLLKVMLSKGFVPHEEREDYYKNNHRFNPKRVLKMMERLKVKPSNNTLKLYKNAGR</sequence>
<dbReference type="Gene3D" id="2.80.10.50">
    <property type="match status" value="2"/>
</dbReference>
<dbReference type="GO" id="GO:0006941">
    <property type="term" value="P:striated muscle contraction"/>
    <property type="evidence" value="ECO:0007669"/>
    <property type="project" value="TreeGrafter"/>
</dbReference>
<dbReference type="Proteomes" id="UP000887574">
    <property type="component" value="Unplaced"/>
</dbReference>
<dbReference type="Gene3D" id="1.25.10.30">
    <property type="entry name" value="IP3 receptor type 1 binding core, RIH domain"/>
    <property type="match status" value="1"/>
</dbReference>
<evidence type="ECO:0000313" key="3">
    <source>
        <dbReference type="Proteomes" id="UP000887574"/>
    </source>
</evidence>
<dbReference type="GO" id="GO:0034704">
    <property type="term" value="C:calcium channel complex"/>
    <property type="evidence" value="ECO:0007669"/>
    <property type="project" value="TreeGrafter"/>
</dbReference>
<dbReference type="InterPro" id="IPR043136">
    <property type="entry name" value="B30.2/SPRY_sf"/>
</dbReference>
<dbReference type="PANTHER" id="PTHR46399:SF8">
    <property type="entry name" value="B30.2_SPRY DOMAIN-CONTAINING PROTEIN"/>
    <property type="match status" value="1"/>
</dbReference>
<dbReference type="GO" id="GO:0030018">
    <property type="term" value="C:Z disc"/>
    <property type="evidence" value="ECO:0007669"/>
    <property type="project" value="TreeGrafter"/>
</dbReference>
<dbReference type="Gene3D" id="2.60.120.920">
    <property type="match status" value="1"/>
</dbReference>
<evidence type="ECO:0000256" key="1">
    <source>
        <dbReference type="ARBA" id="ARBA00022737"/>
    </source>
</evidence>
<dbReference type="FunFam" id="2.80.10.50:FF:000021">
    <property type="entry name" value="Ryanodine receptor, isoform F"/>
    <property type="match status" value="1"/>
</dbReference>
<accession>A0A915DJG1</accession>
<dbReference type="SMART" id="SM00472">
    <property type="entry name" value="MIR"/>
    <property type="match status" value="4"/>
</dbReference>
<protein>
    <submittedName>
        <fullName evidence="4">MIR domain-containing protein</fullName>
    </submittedName>
</protein>
<dbReference type="InterPro" id="IPR015925">
    <property type="entry name" value="Ryanodine_IP3_receptor"/>
</dbReference>
<dbReference type="PROSITE" id="PS50919">
    <property type="entry name" value="MIR"/>
    <property type="match status" value="1"/>
</dbReference>
<dbReference type="Pfam" id="PF02815">
    <property type="entry name" value="MIR"/>
    <property type="match status" value="1"/>
</dbReference>
<dbReference type="GO" id="GO:0005790">
    <property type="term" value="C:smooth endoplasmic reticulum"/>
    <property type="evidence" value="ECO:0007669"/>
    <property type="project" value="TreeGrafter"/>
</dbReference>
<dbReference type="InterPro" id="IPR000699">
    <property type="entry name" value="RIH_dom"/>
</dbReference>
<dbReference type="SUPFAM" id="SSF82109">
    <property type="entry name" value="MIR domain"/>
    <property type="match status" value="2"/>
</dbReference>
<dbReference type="PANTHER" id="PTHR46399">
    <property type="entry name" value="B30.2/SPRY DOMAIN-CONTAINING PROTEIN"/>
    <property type="match status" value="1"/>
</dbReference>
<feature type="domain" description="MIR" evidence="2">
    <location>
        <begin position="104"/>
        <end position="158"/>
    </location>
</feature>
<dbReference type="GO" id="GO:0014808">
    <property type="term" value="P:release of sequestered calcium ion into cytosol by sarcoplasmic reticulum"/>
    <property type="evidence" value="ECO:0007669"/>
    <property type="project" value="TreeGrafter"/>
</dbReference>
<keyword evidence="1" id="KW-0677">Repeat</keyword>
<evidence type="ECO:0000313" key="4">
    <source>
        <dbReference type="WBParaSite" id="jg19896"/>
    </source>
</evidence>
<dbReference type="Pfam" id="PF08709">
    <property type="entry name" value="Ins145_P3_rec"/>
    <property type="match status" value="1"/>
</dbReference>
<dbReference type="InterPro" id="IPR036300">
    <property type="entry name" value="MIR_dom_sf"/>
</dbReference>
<reference evidence="4" key="1">
    <citation type="submission" date="2022-11" db="UniProtKB">
        <authorList>
            <consortium name="WormBaseParasite"/>
        </authorList>
    </citation>
    <scope>IDENTIFICATION</scope>
</reference>
<keyword evidence="3" id="KW-1185">Reference proteome</keyword>
<dbReference type="InterPro" id="IPR014821">
    <property type="entry name" value="Ins145_P3_rcpt"/>
</dbReference>
<dbReference type="AlphaFoldDB" id="A0A915DJG1"/>
<dbReference type="Pfam" id="PF01365">
    <property type="entry name" value="RYDR_ITPR"/>
    <property type="match status" value="1"/>
</dbReference>
<dbReference type="GO" id="GO:0033017">
    <property type="term" value="C:sarcoplasmic reticulum membrane"/>
    <property type="evidence" value="ECO:0007669"/>
    <property type="project" value="TreeGrafter"/>
</dbReference>
<proteinExistence type="predicted"/>
<dbReference type="InterPro" id="IPR013333">
    <property type="entry name" value="Ryan_recept"/>
</dbReference>
<evidence type="ECO:0000259" key="2">
    <source>
        <dbReference type="PROSITE" id="PS50919"/>
    </source>
</evidence>
<dbReference type="GO" id="GO:0042383">
    <property type="term" value="C:sarcolemma"/>
    <property type="evidence" value="ECO:0007669"/>
    <property type="project" value="TreeGrafter"/>
</dbReference>